<gene>
    <name evidence="2" type="ORF">Syun_007376</name>
</gene>
<evidence type="ECO:0000313" key="3">
    <source>
        <dbReference type="Proteomes" id="UP001420932"/>
    </source>
</evidence>
<name>A0AAP0PZB3_9MAGN</name>
<accession>A0AAP0PZB3</accession>
<organism evidence="2 3">
    <name type="scientific">Stephania yunnanensis</name>
    <dbReference type="NCBI Taxonomy" id="152371"/>
    <lineage>
        <taxon>Eukaryota</taxon>
        <taxon>Viridiplantae</taxon>
        <taxon>Streptophyta</taxon>
        <taxon>Embryophyta</taxon>
        <taxon>Tracheophyta</taxon>
        <taxon>Spermatophyta</taxon>
        <taxon>Magnoliopsida</taxon>
        <taxon>Ranunculales</taxon>
        <taxon>Menispermaceae</taxon>
        <taxon>Menispermoideae</taxon>
        <taxon>Cissampelideae</taxon>
        <taxon>Stephania</taxon>
    </lineage>
</organism>
<sequence length="108" mass="11378">MSQSPASFTARVTCSFVRLSSLRQQLTHVPGKAALHQLHASSKTGSSPIAARHVTTASKPTNQNLTRDGLDATATSSQQSSSNHATSSGPPPLPNRTLTRARDLETNS</sequence>
<dbReference type="EMBL" id="JBBNAF010000003">
    <property type="protein sequence ID" value="KAK9161035.1"/>
    <property type="molecule type" value="Genomic_DNA"/>
</dbReference>
<keyword evidence="3" id="KW-1185">Reference proteome</keyword>
<dbReference type="Proteomes" id="UP001420932">
    <property type="component" value="Unassembled WGS sequence"/>
</dbReference>
<comment type="caution">
    <text evidence="2">The sequence shown here is derived from an EMBL/GenBank/DDBJ whole genome shotgun (WGS) entry which is preliminary data.</text>
</comment>
<proteinExistence type="predicted"/>
<feature type="region of interest" description="Disordered" evidence="1">
    <location>
        <begin position="39"/>
        <end position="108"/>
    </location>
</feature>
<reference evidence="2 3" key="1">
    <citation type="submission" date="2024-01" db="EMBL/GenBank/DDBJ databases">
        <title>Genome assemblies of Stephania.</title>
        <authorList>
            <person name="Yang L."/>
        </authorList>
    </citation>
    <scope>NUCLEOTIDE SEQUENCE [LARGE SCALE GENOMIC DNA]</scope>
    <source>
        <strain evidence="2">YNDBR</strain>
        <tissue evidence="2">Leaf</tissue>
    </source>
</reference>
<evidence type="ECO:0000256" key="1">
    <source>
        <dbReference type="SAM" id="MobiDB-lite"/>
    </source>
</evidence>
<dbReference type="AlphaFoldDB" id="A0AAP0PZB3"/>
<feature type="compositionally biased region" description="Low complexity" evidence="1">
    <location>
        <begin position="72"/>
        <end position="88"/>
    </location>
</feature>
<protein>
    <submittedName>
        <fullName evidence="2">Uncharacterized protein</fullName>
    </submittedName>
</protein>
<evidence type="ECO:0000313" key="2">
    <source>
        <dbReference type="EMBL" id="KAK9161035.1"/>
    </source>
</evidence>
<feature type="compositionally biased region" description="Polar residues" evidence="1">
    <location>
        <begin position="55"/>
        <end position="66"/>
    </location>
</feature>